<protein>
    <submittedName>
        <fullName evidence="9">Methyl-accepting chemotaxis protein</fullName>
    </submittedName>
</protein>
<evidence type="ECO:0000256" key="1">
    <source>
        <dbReference type="ARBA" id="ARBA00022481"/>
    </source>
</evidence>
<comment type="caution">
    <text evidence="9">The sequence shown here is derived from an EMBL/GenBank/DDBJ whole genome shotgun (WGS) entry which is preliminary data.</text>
</comment>
<dbReference type="PROSITE" id="PS50885">
    <property type="entry name" value="HAMP"/>
    <property type="match status" value="1"/>
</dbReference>
<dbReference type="Gene3D" id="6.10.340.10">
    <property type="match status" value="1"/>
</dbReference>
<dbReference type="PROSITE" id="PS50111">
    <property type="entry name" value="CHEMOTAXIS_TRANSDUC_2"/>
    <property type="match status" value="1"/>
</dbReference>
<keyword evidence="6" id="KW-1133">Transmembrane helix</keyword>
<feature type="region of interest" description="Disordered" evidence="5">
    <location>
        <begin position="528"/>
        <end position="557"/>
    </location>
</feature>
<evidence type="ECO:0000313" key="9">
    <source>
        <dbReference type="EMBL" id="MDC8772842.1"/>
    </source>
</evidence>
<feature type="domain" description="Methyl-accepting transducer" evidence="7">
    <location>
        <begin position="270"/>
        <end position="499"/>
    </location>
</feature>
<organism evidence="9 10">
    <name type="scientific">Roseateles albus</name>
    <dbReference type="NCBI Taxonomy" id="2987525"/>
    <lineage>
        <taxon>Bacteria</taxon>
        <taxon>Pseudomonadati</taxon>
        <taxon>Pseudomonadota</taxon>
        <taxon>Betaproteobacteria</taxon>
        <taxon>Burkholderiales</taxon>
        <taxon>Sphaerotilaceae</taxon>
        <taxon>Roseateles</taxon>
    </lineage>
</organism>
<comment type="similarity">
    <text evidence="2">Belongs to the methyl-accepting chemotaxis (MCP) protein family.</text>
</comment>
<evidence type="ECO:0000256" key="5">
    <source>
        <dbReference type="SAM" id="MobiDB-lite"/>
    </source>
</evidence>
<dbReference type="SMART" id="SM00304">
    <property type="entry name" value="HAMP"/>
    <property type="match status" value="1"/>
</dbReference>
<dbReference type="CDD" id="cd06225">
    <property type="entry name" value="HAMP"/>
    <property type="match status" value="1"/>
</dbReference>
<proteinExistence type="inferred from homology"/>
<keyword evidence="4" id="KW-0175">Coiled coil</keyword>
<evidence type="ECO:0000256" key="3">
    <source>
        <dbReference type="PROSITE-ProRule" id="PRU00284"/>
    </source>
</evidence>
<sequence length="569" mass="59124">MKALSQLKIASRLTLGFGLMGVLIAAVSVAGIYGNRVGEQAIHEIVEDNMRGLHLVGEMSESGHIVGRVTRSLLLLDDKAEQAGEIKKIEVARRSYEQAVAEMDKMHASEQELALQKEVKQAALVANELTNQVLALALADKGEEARTVLRKKASPAAKVWQTKMDELLAFQEAETAADSQAAFEHAQQMNRLMVGAAALALGLAGLLGWLISRSIVQPLRRAVQVAQTVAAGDLSAVIEVSGKDETAQLLQALQTMNENLLRVVSDVRSGAESIATASAQIAGGNFDLSQRTEEQAANLEETAASMEQLTATVRNNADTARQAAQIAGTASAVAQKGGQVIGDVVRTMEDINASSQQIVDIIGVMDSISFQTNILALNAAVEAARAGEQGRGFAVVAAEVRALAQRSAASAKEIKALIGASVGKVEAGSKLVASAGSTMGEIVAQVGRVNDLIAEISAATIEQTSGIGQINEAVNQLDQVTQQNAALVEESAAASSSLQTQAAGLVATVGVFKLEASAEPAVAAQAAQAKASEPRSSTIRSFPAAKSPARSARPVTSNAALAGDNWAAF</sequence>
<keyword evidence="1" id="KW-0488">Methylation</keyword>
<feature type="compositionally biased region" description="Low complexity" evidence="5">
    <location>
        <begin position="540"/>
        <end position="554"/>
    </location>
</feature>
<dbReference type="CDD" id="cd19411">
    <property type="entry name" value="MCP2201-like_sensor"/>
    <property type="match status" value="1"/>
</dbReference>
<keyword evidence="6" id="KW-0472">Membrane</keyword>
<evidence type="ECO:0000313" key="10">
    <source>
        <dbReference type="Proteomes" id="UP001221189"/>
    </source>
</evidence>
<keyword evidence="3" id="KW-0807">Transducer</keyword>
<feature type="transmembrane region" description="Helical" evidence="6">
    <location>
        <begin position="12"/>
        <end position="33"/>
    </location>
</feature>
<evidence type="ECO:0000256" key="4">
    <source>
        <dbReference type="SAM" id="Coils"/>
    </source>
</evidence>
<dbReference type="InterPro" id="IPR047347">
    <property type="entry name" value="YvaQ-like_sensor"/>
</dbReference>
<dbReference type="Pfam" id="PF00672">
    <property type="entry name" value="HAMP"/>
    <property type="match status" value="1"/>
</dbReference>
<feature type="domain" description="HAMP" evidence="8">
    <location>
        <begin position="213"/>
        <end position="265"/>
    </location>
</feature>
<dbReference type="SMART" id="SM00283">
    <property type="entry name" value="MA"/>
    <property type="match status" value="1"/>
</dbReference>
<dbReference type="InterPro" id="IPR004089">
    <property type="entry name" value="MCPsignal_dom"/>
</dbReference>
<dbReference type="SUPFAM" id="SSF58104">
    <property type="entry name" value="Methyl-accepting chemotaxis protein (MCP) signaling domain"/>
    <property type="match status" value="1"/>
</dbReference>
<dbReference type="CDD" id="cd11386">
    <property type="entry name" value="MCP_signal"/>
    <property type="match status" value="1"/>
</dbReference>
<evidence type="ECO:0000256" key="2">
    <source>
        <dbReference type="ARBA" id="ARBA00029447"/>
    </source>
</evidence>
<evidence type="ECO:0000259" key="8">
    <source>
        <dbReference type="PROSITE" id="PS50885"/>
    </source>
</evidence>
<name>A0ABT5KFY9_9BURK</name>
<dbReference type="PANTHER" id="PTHR43531:SF14">
    <property type="entry name" value="METHYL-ACCEPTING CHEMOTAXIS PROTEIN I-RELATED"/>
    <property type="match status" value="1"/>
</dbReference>
<dbReference type="InterPro" id="IPR003660">
    <property type="entry name" value="HAMP_dom"/>
</dbReference>
<dbReference type="Proteomes" id="UP001221189">
    <property type="component" value="Unassembled WGS sequence"/>
</dbReference>
<evidence type="ECO:0000259" key="7">
    <source>
        <dbReference type="PROSITE" id="PS50111"/>
    </source>
</evidence>
<keyword evidence="10" id="KW-1185">Reference proteome</keyword>
<feature type="coiled-coil region" evidence="4">
    <location>
        <begin position="289"/>
        <end position="316"/>
    </location>
</feature>
<dbReference type="EMBL" id="JAQQXT010000008">
    <property type="protein sequence ID" value="MDC8772842.1"/>
    <property type="molecule type" value="Genomic_DNA"/>
</dbReference>
<accession>A0ABT5KFY9</accession>
<dbReference type="Pfam" id="PF12729">
    <property type="entry name" value="4HB_MCP_1"/>
    <property type="match status" value="1"/>
</dbReference>
<dbReference type="InterPro" id="IPR024478">
    <property type="entry name" value="HlyB_4HB_MCP"/>
</dbReference>
<dbReference type="PANTHER" id="PTHR43531">
    <property type="entry name" value="PROTEIN ICFG"/>
    <property type="match status" value="1"/>
</dbReference>
<dbReference type="InterPro" id="IPR051310">
    <property type="entry name" value="MCP_chemotaxis"/>
</dbReference>
<dbReference type="Gene3D" id="1.10.287.950">
    <property type="entry name" value="Methyl-accepting chemotaxis protein"/>
    <property type="match status" value="1"/>
</dbReference>
<reference evidence="9 10" key="1">
    <citation type="submission" date="2022-10" db="EMBL/GenBank/DDBJ databases">
        <title>Paucibacter sp. hw1 Genome sequencing.</title>
        <authorList>
            <person name="Park S."/>
        </authorList>
    </citation>
    <scope>NUCLEOTIDE SEQUENCE [LARGE SCALE GENOMIC DNA]</scope>
    <source>
        <strain evidence="10">hw1</strain>
    </source>
</reference>
<keyword evidence="6" id="KW-0812">Transmembrane</keyword>
<evidence type="ECO:0000256" key="6">
    <source>
        <dbReference type="SAM" id="Phobius"/>
    </source>
</evidence>
<dbReference type="RefSeq" id="WP_273601000.1">
    <property type="nucleotide sequence ID" value="NZ_JAQQXT010000008.1"/>
</dbReference>
<dbReference type="Pfam" id="PF00015">
    <property type="entry name" value="MCPsignal"/>
    <property type="match status" value="1"/>
</dbReference>
<feature type="transmembrane region" description="Helical" evidence="6">
    <location>
        <begin position="192"/>
        <end position="211"/>
    </location>
</feature>
<gene>
    <name evidence="9" type="ORF">PRZ03_14755</name>
</gene>